<organism evidence="2 3">
    <name type="scientific">Dorcoceras hygrometricum</name>
    <dbReference type="NCBI Taxonomy" id="472368"/>
    <lineage>
        <taxon>Eukaryota</taxon>
        <taxon>Viridiplantae</taxon>
        <taxon>Streptophyta</taxon>
        <taxon>Embryophyta</taxon>
        <taxon>Tracheophyta</taxon>
        <taxon>Spermatophyta</taxon>
        <taxon>Magnoliopsida</taxon>
        <taxon>eudicotyledons</taxon>
        <taxon>Gunneridae</taxon>
        <taxon>Pentapetalae</taxon>
        <taxon>asterids</taxon>
        <taxon>lamiids</taxon>
        <taxon>Lamiales</taxon>
        <taxon>Gesneriaceae</taxon>
        <taxon>Didymocarpoideae</taxon>
        <taxon>Trichosporeae</taxon>
        <taxon>Loxocarpinae</taxon>
        <taxon>Dorcoceras</taxon>
    </lineage>
</organism>
<evidence type="ECO:0000313" key="2">
    <source>
        <dbReference type="EMBL" id="KZV53062.1"/>
    </source>
</evidence>
<keyword evidence="2" id="KW-0418">Kinase</keyword>
<evidence type="ECO:0000256" key="1">
    <source>
        <dbReference type="SAM" id="MobiDB-lite"/>
    </source>
</evidence>
<keyword evidence="3" id="KW-1185">Reference proteome</keyword>
<accession>A0A2Z7D0S2</accession>
<keyword evidence="2" id="KW-0808">Transferase</keyword>
<keyword evidence="2" id="KW-0675">Receptor</keyword>
<dbReference type="EMBL" id="KQ990549">
    <property type="protein sequence ID" value="KZV53062.1"/>
    <property type="molecule type" value="Genomic_DNA"/>
</dbReference>
<dbReference type="Proteomes" id="UP000250235">
    <property type="component" value="Unassembled WGS sequence"/>
</dbReference>
<dbReference type="GO" id="GO:0016301">
    <property type="term" value="F:kinase activity"/>
    <property type="evidence" value="ECO:0007669"/>
    <property type="project" value="UniProtKB-KW"/>
</dbReference>
<gene>
    <name evidence="2" type="ORF">F511_03975</name>
</gene>
<evidence type="ECO:0000313" key="3">
    <source>
        <dbReference type="Proteomes" id="UP000250235"/>
    </source>
</evidence>
<proteinExistence type="predicted"/>
<feature type="compositionally biased region" description="Polar residues" evidence="1">
    <location>
        <begin position="90"/>
        <end position="108"/>
    </location>
</feature>
<feature type="region of interest" description="Disordered" evidence="1">
    <location>
        <begin position="70"/>
        <end position="108"/>
    </location>
</feature>
<name>A0A2Z7D0S2_9LAMI</name>
<reference evidence="2 3" key="1">
    <citation type="journal article" date="2015" name="Proc. Natl. Acad. Sci. U.S.A.">
        <title>The resurrection genome of Boea hygrometrica: A blueprint for survival of dehydration.</title>
        <authorList>
            <person name="Xiao L."/>
            <person name="Yang G."/>
            <person name="Zhang L."/>
            <person name="Yang X."/>
            <person name="Zhao S."/>
            <person name="Ji Z."/>
            <person name="Zhou Q."/>
            <person name="Hu M."/>
            <person name="Wang Y."/>
            <person name="Chen M."/>
            <person name="Xu Y."/>
            <person name="Jin H."/>
            <person name="Xiao X."/>
            <person name="Hu G."/>
            <person name="Bao F."/>
            <person name="Hu Y."/>
            <person name="Wan P."/>
            <person name="Li L."/>
            <person name="Deng X."/>
            <person name="Kuang T."/>
            <person name="Xiang C."/>
            <person name="Zhu J.K."/>
            <person name="Oliver M.J."/>
            <person name="He Y."/>
        </authorList>
    </citation>
    <scope>NUCLEOTIDE SEQUENCE [LARGE SCALE GENOMIC DNA]</scope>
    <source>
        <strain evidence="3">cv. XS01</strain>
    </source>
</reference>
<protein>
    <submittedName>
        <fullName evidence="2">Putative receptor-like protein kinase</fullName>
    </submittedName>
</protein>
<sequence length="129" mass="14248">MKHAIINAMKCMRAIKDLIARPVYELASRASIPRTVYQLGKSSVRDLQSPSAHHSSMVLQVYVGINKKGKAQNQEELLPRSSKLTDEQPDQISQESSNENQLCASSSIRSTATNKVAIEKGTLKEPRAN</sequence>
<dbReference type="AlphaFoldDB" id="A0A2Z7D0S2"/>